<dbReference type="SMART" id="SM00450">
    <property type="entry name" value="RHOD"/>
    <property type="match status" value="1"/>
</dbReference>
<proteinExistence type="predicted"/>
<dbReference type="KEGG" id="run:DR864_14400"/>
<dbReference type="PANTHER" id="PTHR43031:SF17">
    <property type="entry name" value="SULFURTRANSFERASE YTWF-RELATED"/>
    <property type="match status" value="1"/>
</dbReference>
<reference evidence="2 3" key="1">
    <citation type="submission" date="2018-07" db="EMBL/GenBank/DDBJ databases">
        <title>Genome sequencing of Runella.</title>
        <authorList>
            <person name="Baek M.-G."/>
            <person name="Yi H."/>
        </authorList>
    </citation>
    <scope>NUCLEOTIDE SEQUENCE [LARGE SCALE GENOMIC DNA]</scope>
    <source>
        <strain evidence="2 3">HYN0085</strain>
    </source>
</reference>
<dbReference type="PANTHER" id="PTHR43031">
    <property type="entry name" value="FAD-DEPENDENT OXIDOREDUCTASE"/>
    <property type="match status" value="1"/>
</dbReference>
<name>A0A344TJN5_9BACT</name>
<dbReference type="Proteomes" id="UP000251993">
    <property type="component" value="Chromosome"/>
</dbReference>
<gene>
    <name evidence="2" type="ORF">DR864_14400</name>
</gene>
<accession>A0A344TJN5</accession>
<evidence type="ECO:0000313" key="3">
    <source>
        <dbReference type="Proteomes" id="UP000251993"/>
    </source>
</evidence>
<dbReference type="InterPro" id="IPR001763">
    <property type="entry name" value="Rhodanese-like_dom"/>
</dbReference>
<keyword evidence="3" id="KW-1185">Reference proteome</keyword>
<organism evidence="2 3">
    <name type="scientific">Runella rosea</name>
    <dbReference type="NCBI Taxonomy" id="2259595"/>
    <lineage>
        <taxon>Bacteria</taxon>
        <taxon>Pseudomonadati</taxon>
        <taxon>Bacteroidota</taxon>
        <taxon>Cytophagia</taxon>
        <taxon>Cytophagales</taxon>
        <taxon>Spirosomataceae</taxon>
        <taxon>Runella</taxon>
    </lineage>
</organism>
<dbReference type="Gene3D" id="3.40.250.10">
    <property type="entry name" value="Rhodanese-like domain"/>
    <property type="match status" value="1"/>
</dbReference>
<dbReference type="OrthoDB" id="9808735at2"/>
<evidence type="ECO:0000313" key="2">
    <source>
        <dbReference type="EMBL" id="AXE18856.1"/>
    </source>
</evidence>
<feature type="domain" description="Rhodanese" evidence="1">
    <location>
        <begin position="14"/>
        <end position="98"/>
    </location>
</feature>
<protein>
    <submittedName>
        <fullName evidence="2">Rhodanese-like domain-containing protein</fullName>
    </submittedName>
</protein>
<dbReference type="CDD" id="cd00158">
    <property type="entry name" value="RHOD"/>
    <property type="match status" value="1"/>
</dbReference>
<dbReference type="PROSITE" id="PS50206">
    <property type="entry name" value="RHODANESE_3"/>
    <property type="match status" value="1"/>
</dbReference>
<dbReference type="SUPFAM" id="SSF52821">
    <property type="entry name" value="Rhodanese/Cell cycle control phosphatase"/>
    <property type="match status" value="1"/>
</dbReference>
<dbReference type="EMBL" id="CP030850">
    <property type="protein sequence ID" value="AXE18856.1"/>
    <property type="molecule type" value="Genomic_DNA"/>
</dbReference>
<dbReference type="InterPro" id="IPR036873">
    <property type="entry name" value="Rhodanese-like_dom_sf"/>
</dbReference>
<dbReference type="Pfam" id="PF00581">
    <property type="entry name" value="Rhodanese"/>
    <property type="match status" value="1"/>
</dbReference>
<dbReference type="RefSeq" id="WP_114067637.1">
    <property type="nucleotide sequence ID" value="NZ_CP030850.1"/>
</dbReference>
<sequence length="98" mass="11388">MDITVEELKKRIESGEKINLIDVREDYEYEDDNIGGQLIPLGELPHRIHEIEDLKDEEILVHCRSGKRSETAQRFMQSQGFTNVRNVIGGMLAYRELD</sequence>
<evidence type="ECO:0000259" key="1">
    <source>
        <dbReference type="PROSITE" id="PS50206"/>
    </source>
</evidence>
<dbReference type="AlphaFoldDB" id="A0A344TJN5"/>
<dbReference type="InterPro" id="IPR050229">
    <property type="entry name" value="GlpE_sulfurtransferase"/>
</dbReference>